<dbReference type="GO" id="GO:0003677">
    <property type="term" value="F:DNA binding"/>
    <property type="evidence" value="ECO:0007669"/>
    <property type="project" value="InterPro"/>
</dbReference>
<protein>
    <submittedName>
        <fullName evidence="2">Helix-turn-helix transcriptional regulator</fullName>
    </submittedName>
</protein>
<feature type="domain" description="HTH cro/C1-type" evidence="1">
    <location>
        <begin position="1"/>
        <end position="46"/>
    </location>
</feature>
<dbReference type="InterPro" id="IPR001387">
    <property type="entry name" value="Cro/C1-type_HTH"/>
</dbReference>
<dbReference type="SUPFAM" id="SSF47413">
    <property type="entry name" value="lambda repressor-like DNA-binding domains"/>
    <property type="match status" value="1"/>
</dbReference>
<dbReference type="PROSITE" id="PS50943">
    <property type="entry name" value="HTH_CROC1"/>
    <property type="match status" value="1"/>
</dbReference>
<proteinExistence type="predicted"/>
<evidence type="ECO:0000313" key="3">
    <source>
        <dbReference type="Proteomes" id="UP000547209"/>
    </source>
</evidence>
<dbReference type="InterPro" id="IPR010982">
    <property type="entry name" value="Lambda_DNA-bd_dom_sf"/>
</dbReference>
<keyword evidence="3" id="KW-1185">Reference proteome</keyword>
<dbReference type="EMBL" id="JACJVP010000001">
    <property type="protein sequence ID" value="MBB6669418.1"/>
    <property type="molecule type" value="Genomic_DNA"/>
</dbReference>
<comment type="caution">
    <text evidence="2">The sequence shown here is derived from an EMBL/GenBank/DDBJ whole genome shotgun (WGS) entry which is preliminary data.</text>
</comment>
<evidence type="ECO:0000313" key="2">
    <source>
        <dbReference type="EMBL" id="MBB6669418.1"/>
    </source>
</evidence>
<gene>
    <name evidence="2" type="ORF">H7C19_01835</name>
</gene>
<organism evidence="2 3">
    <name type="scientific">Cohnella nanjingensis</name>
    <dbReference type="NCBI Taxonomy" id="1387779"/>
    <lineage>
        <taxon>Bacteria</taxon>
        <taxon>Bacillati</taxon>
        <taxon>Bacillota</taxon>
        <taxon>Bacilli</taxon>
        <taxon>Bacillales</taxon>
        <taxon>Paenibacillaceae</taxon>
        <taxon>Cohnella</taxon>
    </lineage>
</organism>
<dbReference type="Gene3D" id="1.10.260.40">
    <property type="entry name" value="lambda repressor-like DNA-binding domains"/>
    <property type="match status" value="1"/>
</dbReference>
<accession>A0A7X0RLD1</accession>
<name>A0A7X0RLD1_9BACL</name>
<dbReference type="Proteomes" id="UP000547209">
    <property type="component" value="Unassembled WGS sequence"/>
</dbReference>
<evidence type="ECO:0000259" key="1">
    <source>
        <dbReference type="PROSITE" id="PS50943"/>
    </source>
</evidence>
<dbReference type="Pfam" id="PF01381">
    <property type="entry name" value="HTH_3"/>
    <property type="match status" value="1"/>
</dbReference>
<dbReference type="AlphaFoldDB" id="A0A7X0RLD1"/>
<dbReference type="CDD" id="cd00093">
    <property type="entry name" value="HTH_XRE"/>
    <property type="match status" value="1"/>
</dbReference>
<sequence>MTQEMLALRSGLDRSYIGSVERGERNIAFLNIVAICNAFDVNLAYFFEDERFPIAPASLKRTYLNPLSEKFAYESDEEQRVLAWQIKGGITVRELSDIGSTLKKACLRLSREGKVKLLIDFRDMLADGQPFVNRPDVMDRWENLQHWAVPYCEKVVVLCNSKLMQNQFDRQGRRSGIFDRKNCLFEPDRQLLIEQSYHLLGIHGNKLVEKG</sequence>
<reference evidence="2 3" key="1">
    <citation type="submission" date="2020-08" db="EMBL/GenBank/DDBJ databases">
        <title>Cohnella phylogeny.</title>
        <authorList>
            <person name="Dunlap C."/>
        </authorList>
    </citation>
    <scope>NUCLEOTIDE SEQUENCE [LARGE SCALE GENOMIC DNA]</scope>
    <source>
        <strain evidence="2 3">DSM 28246</strain>
    </source>
</reference>